<dbReference type="AlphaFoldDB" id="A0A0E0KY48"/>
<evidence type="ECO:0000313" key="2">
    <source>
        <dbReference type="Proteomes" id="UP000026962"/>
    </source>
</evidence>
<dbReference type="Gramene" id="OPUNC05G02050.1">
    <property type="protein sequence ID" value="OPUNC05G02050.1"/>
    <property type="gene ID" value="OPUNC05G02050"/>
</dbReference>
<dbReference type="HOGENOM" id="CLU_1550043_0_0_1"/>
<dbReference type="Proteomes" id="UP000026962">
    <property type="component" value="Chromosome 5"/>
</dbReference>
<dbReference type="EnsemblPlants" id="OPUNC05G02050.1">
    <property type="protein sequence ID" value="OPUNC05G02050.1"/>
    <property type="gene ID" value="OPUNC05G02050"/>
</dbReference>
<dbReference type="InterPro" id="IPR004158">
    <property type="entry name" value="DUF247_pln"/>
</dbReference>
<proteinExistence type="predicted"/>
<keyword evidence="2" id="KW-1185">Reference proteome</keyword>
<evidence type="ECO:0000313" key="1">
    <source>
        <dbReference type="EnsemblPlants" id="OPUNC05G02050.1"/>
    </source>
</evidence>
<dbReference type="Pfam" id="PF03140">
    <property type="entry name" value="DUF247"/>
    <property type="match status" value="1"/>
</dbReference>
<name>A0A0E0KY48_ORYPU</name>
<dbReference type="PANTHER" id="PTHR31549">
    <property type="entry name" value="PROTEIN, PUTATIVE (DUF247)-RELATED-RELATED"/>
    <property type="match status" value="1"/>
</dbReference>
<protein>
    <submittedName>
        <fullName evidence="1">Uncharacterized protein</fullName>
    </submittedName>
</protein>
<accession>A0A0E0KY48</accession>
<dbReference type="STRING" id="4537.A0A0E0KY48"/>
<organism evidence="1">
    <name type="scientific">Oryza punctata</name>
    <name type="common">Red rice</name>
    <dbReference type="NCBI Taxonomy" id="4537"/>
    <lineage>
        <taxon>Eukaryota</taxon>
        <taxon>Viridiplantae</taxon>
        <taxon>Streptophyta</taxon>
        <taxon>Embryophyta</taxon>
        <taxon>Tracheophyta</taxon>
        <taxon>Spermatophyta</taxon>
        <taxon>Magnoliopsida</taxon>
        <taxon>Liliopsida</taxon>
        <taxon>Poales</taxon>
        <taxon>Poaceae</taxon>
        <taxon>BOP clade</taxon>
        <taxon>Oryzoideae</taxon>
        <taxon>Oryzeae</taxon>
        <taxon>Oryzinae</taxon>
        <taxon>Oryza</taxon>
    </lineage>
</organism>
<dbReference type="PANTHER" id="PTHR31549:SF284">
    <property type="entry name" value="OS05G0131000 PROTEIN"/>
    <property type="match status" value="1"/>
</dbReference>
<reference evidence="1" key="2">
    <citation type="submission" date="2018-05" db="EMBL/GenBank/DDBJ databases">
        <title>OpunRS2 (Oryza punctata Reference Sequence Version 2).</title>
        <authorList>
            <person name="Zhang J."/>
            <person name="Kudrna D."/>
            <person name="Lee S."/>
            <person name="Talag J."/>
            <person name="Welchert J."/>
            <person name="Wing R.A."/>
        </authorList>
    </citation>
    <scope>NUCLEOTIDE SEQUENCE [LARGE SCALE GENOMIC DNA]</scope>
</reference>
<reference evidence="1" key="1">
    <citation type="submission" date="2015-04" db="UniProtKB">
        <authorList>
            <consortium name="EnsemblPlants"/>
        </authorList>
    </citation>
    <scope>IDENTIFICATION</scope>
</reference>
<sequence length="173" mass="20148">MRNEEIARMLLHDGCFIIKHLFNFAHGTEEELYVTRWSPAQLRIDLGLLENQIPFFVLEEIFYHLTPWKLLRKINRGVVVAGGGDYLLRLKKRRALLDMALWYMLQGWYPMPSSQSPMEYLGISAEEEIHHLLHLVHVAHRIKVDAAVAERRSQLASGCHRFCFRPLNNLVSG</sequence>